<reference evidence="4 5" key="1">
    <citation type="submission" date="2024-04" db="EMBL/GenBank/DDBJ databases">
        <title>genome sequences of Mucor flavus KT1a and Helicostylum pulchrum KT1b strains isolation_sourced from the surface of a dry-aged beef.</title>
        <authorList>
            <person name="Toyotome T."/>
            <person name="Hosono M."/>
            <person name="Torimaru M."/>
            <person name="Fukuda K."/>
            <person name="Mikami N."/>
        </authorList>
    </citation>
    <scope>NUCLEOTIDE SEQUENCE [LARGE SCALE GENOMIC DNA]</scope>
    <source>
        <strain evidence="4 5">KT1b</strain>
    </source>
</reference>
<gene>
    <name evidence="4" type="ORF">HPULCUR_006719</name>
</gene>
<keyword evidence="5" id="KW-1185">Reference proteome</keyword>
<dbReference type="PANTHER" id="PTHR14187:SF5">
    <property type="entry name" value="HEAT SHOCK 70 KDA PROTEIN 12A"/>
    <property type="match status" value="1"/>
</dbReference>
<evidence type="ECO:0000256" key="2">
    <source>
        <dbReference type="ARBA" id="ARBA00022840"/>
    </source>
</evidence>
<feature type="compositionally biased region" description="Acidic residues" evidence="3">
    <location>
        <begin position="320"/>
        <end position="353"/>
    </location>
</feature>
<feature type="compositionally biased region" description="Basic and acidic residues" evidence="3">
    <location>
        <begin position="310"/>
        <end position="319"/>
    </location>
</feature>
<name>A0ABP9Y387_9FUNG</name>
<dbReference type="Proteomes" id="UP001476247">
    <property type="component" value="Unassembled WGS sequence"/>
</dbReference>
<dbReference type="PANTHER" id="PTHR14187">
    <property type="entry name" value="ALPHA KINASE/ELONGATION FACTOR 2 KINASE"/>
    <property type="match status" value="1"/>
</dbReference>
<organism evidence="4 5">
    <name type="scientific">Helicostylum pulchrum</name>
    <dbReference type="NCBI Taxonomy" id="562976"/>
    <lineage>
        <taxon>Eukaryota</taxon>
        <taxon>Fungi</taxon>
        <taxon>Fungi incertae sedis</taxon>
        <taxon>Mucoromycota</taxon>
        <taxon>Mucoromycotina</taxon>
        <taxon>Mucoromycetes</taxon>
        <taxon>Mucorales</taxon>
        <taxon>Mucorineae</taxon>
        <taxon>Mucoraceae</taxon>
        <taxon>Helicostylum</taxon>
    </lineage>
</organism>
<dbReference type="Pfam" id="PF00012">
    <property type="entry name" value="HSP70"/>
    <property type="match status" value="1"/>
</dbReference>
<dbReference type="InterPro" id="IPR043129">
    <property type="entry name" value="ATPase_NBD"/>
</dbReference>
<dbReference type="EMBL" id="BAABUJ010000018">
    <property type="protein sequence ID" value="GAA5801273.1"/>
    <property type="molecule type" value="Genomic_DNA"/>
</dbReference>
<protein>
    <submittedName>
        <fullName evidence="4">Uncharacterized protein</fullName>
    </submittedName>
</protein>
<proteinExistence type="predicted"/>
<comment type="caution">
    <text evidence="4">The sequence shown here is derived from an EMBL/GenBank/DDBJ whole genome shotgun (WGS) entry which is preliminary data.</text>
</comment>
<accession>A0ABP9Y387</accession>
<evidence type="ECO:0000256" key="3">
    <source>
        <dbReference type="SAM" id="MobiDB-lite"/>
    </source>
</evidence>
<keyword evidence="1" id="KW-0547">Nucleotide-binding</keyword>
<keyword evidence="2" id="KW-0067">ATP-binding</keyword>
<evidence type="ECO:0000256" key="1">
    <source>
        <dbReference type="ARBA" id="ARBA00022741"/>
    </source>
</evidence>
<feature type="region of interest" description="Disordered" evidence="3">
    <location>
        <begin position="302"/>
        <end position="354"/>
    </location>
</feature>
<evidence type="ECO:0000313" key="4">
    <source>
        <dbReference type="EMBL" id="GAA5801273.1"/>
    </source>
</evidence>
<dbReference type="InterPro" id="IPR013126">
    <property type="entry name" value="Hsp_70_fam"/>
</dbReference>
<evidence type="ECO:0000313" key="5">
    <source>
        <dbReference type="Proteomes" id="UP001476247"/>
    </source>
</evidence>
<dbReference type="SUPFAM" id="SSF53067">
    <property type="entry name" value="Actin-like ATPase domain"/>
    <property type="match status" value="2"/>
</dbReference>
<sequence length="1527" mass="173340">MSLKDIRYVVGIDFGAVSSGVSIAHTEEPSVKYTVNEWEEKNKDEKEKSNIKGPKQLLTSILYKADDTIICGLSNTANDKASRKEGDVYINNIKQYILNIDQANEELGQKKEGLTIQKVVTDYLKTLHALAIKCLNNQEDFRNSDKFKKDFKPENIRYCLSCPKSQKDFMEQCFVAAGIIELDDLSYRLVCVTESEASAYYCLSLDRIKSKIVHDQEYFVCDIGHCSFGMSKICADTTEILSRVNLISEVPGQGSMNLENSFRKYLNENKIDLNLNQSIIDTLMEKFLDEIKHSFSVTQVGLTEEEEMELEAKKKKESSNDDEDEDEDDDDEDFDLEFCDDENCDDEEGEPQEAIETSVKGLGVGNGEEIRYVFDVQDIRGNIVKITDNDLNVHVFSPYIKSITDYISAKDEENKNEAKIFLSGNYSSDANFYEKLANVNDGKFEYFLAFVDDTNGVDVVSLGAVSFGLRFRDLQTPFFRRLDQDKVTANKDKEKREKERNEKHQAREEKPIDFIVGIDFGTTFSGCSYADCRGVEIHENIPIKTLKSGWPGGDNIGFGKTPTLMMYDKKMKAKFWGQAAKQKVDAYTDLTLLGNFKLFLSPKSVATYYGINNKEIKRLAHENSFSNTVSTEDRVRTAEPDENKKYQTKKDHAYDTVDAVDIISDYLRVFHDHAIKKILKAETKKNYLGLFGRATKEDFNIRYVLTVPAMWSASAKETMAQASIDAGIITKDELHNLLIITEPEAAALFCDKTFSDYIRDPKHPKAESNFVVCDAGGGTVDLVTFKLEIDKKTDKPIICQVGEGSGDTCGSSYLDSKFKDYLLKFYKDMDIDANLSNTNFNSVMDHFINVTKVKFCSNSEREDFTDIKLPAERPVLKVPEKDAARKYILRDSNTTLRVKDAVMKTEIFEPIIVNILNLIDKQIEQAEERECPIKSIVLIGGFSRNPYLKQRVIDHYTPDYKVGVPNEGVAAISNGAVSYGLNPRMVSTKMAGQSLALEVQAPFETKNEYMNKEVPGPNGEKFVRNRLEYFVKKTDRIDGEEYHRTVSVNYPQNVLIAIFSCDFKEKEYDDDKNWRYVSNKHNKIMEETIELPEVEGIKKVRCISTFVVLTTLLLLAHISFFYEYSFNKDGRLCHGYLDYPNEITSKDAMELSQFMQSLSQTWKNDKKICRPFNKEVEESNDRYWTKEIDVKEQYKRNQVIQGIAKEFGLETDRLSDISTTDKIKTNIRNRIASPPEYLKLKRPKRPQVPQCDMTKLQYHKSTLVSFSFLQFKTTRIKLDGLFSDGGKVNIRMATTEEEDEQTATNNIRLNLTLYAQTDDLFNAVSLSKIEDKETSTENIYINSRHSTAACLVYHLDIIFPSNLASYQSFHLEANHANRVSGDLKSIVFKSFSVGLGRGAIDLKNIKGNSIIVGTLNGIILGNYLPIETFGAAAVQGATMIKISPQSARLKSTVVTLDGPVKAIIKEGGRFKAHCWLCVPVIESTLDPKLIHLSLSRRKSVKLGYFNQSKGAQTSLHSRYGEVRLVYS</sequence>
<dbReference type="Gene3D" id="3.30.420.40">
    <property type="match status" value="2"/>
</dbReference>